<comment type="similarity">
    <text evidence="1">Belongs to the LysR transcriptional regulatory family.</text>
</comment>
<dbReference type="FunFam" id="1.10.10.10:FF:000038">
    <property type="entry name" value="Glycine cleavage system transcriptional activator"/>
    <property type="match status" value="1"/>
</dbReference>
<evidence type="ECO:0000313" key="6">
    <source>
        <dbReference type="EMBL" id="MBB5515173.1"/>
    </source>
</evidence>
<dbReference type="GO" id="GO:0003700">
    <property type="term" value="F:DNA-binding transcription factor activity"/>
    <property type="evidence" value="ECO:0007669"/>
    <property type="project" value="InterPro"/>
</dbReference>
<dbReference type="Pfam" id="PF00126">
    <property type="entry name" value="HTH_1"/>
    <property type="match status" value="1"/>
</dbReference>
<evidence type="ECO:0000256" key="3">
    <source>
        <dbReference type="ARBA" id="ARBA00023125"/>
    </source>
</evidence>
<reference evidence="6 7" key="1">
    <citation type="submission" date="2020-08" db="EMBL/GenBank/DDBJ databases">
        <title>Genomic Encyclopedia of Type Strains, Phase IV (KMG-IV): sequencing the most valuable type-strain genomes for metagenomic binning, comparative biology and taxonomic classification.</title>
        <authorList>
            <person name="Goeker M."/>
        </authorList>
    </citation>
    <scope>NUCLEOTIDE SEQUENCE [LARGE SCALE GENOMIC DNA]</scope>
    <source>
        <strain evidence="6 7">DSM 103377</strain>
    </source>
</reference>
<dbReference type="NCBIfam" id="NF008352">
    <property type="entry name" value="PRK11139.1"/>
    <property type="match status" value="1"/>
</dbReference>
<evidence type="ECO:0000313" key="7">
    <source>
        <dbReference type="Proteomes" id="UP000553766"/>
    </source>
</evidence>
<evidence type="ECO:0000259" key="5">
    <source>
        <dbReference type="PROSITE" id="PS50931"/>
    </source>
</evidence>
<dbReference type="GO" id="GO:0006351">
    <property type="term" value="P:DNA-templated transcription"/>
    <property type="evidence" value="ECO:0007669"/>
    <property type="project" value="TreeGrafter"/>
</dbReference>
<evidence type="ECO:0000256" key="2">
    <source>
        <dbReference type="ARBA" id="ARBA00023015"/>
    </source>
</evidence>
<dbReference type="Gene3D" id="3.40.190.10">
    <property type="entry name" value="Periplasmic binding protein-like II"/>
    <property type="match status" value="2"/>
</dbReference>
<evidence type="ECO:0000256" key="4">
    <source>
        <dbReference type="ARBA" id="ARBA00023163"/>
    </source>
</evidence>
<dbReference type="EMBL" id="JACIJS010000003">
    <property type="protein sequence ID" value="MBB5515173.1"/>
    <property type="molecule type" value="Genomic_DNA"/>
</dbReference>
<dbReference type="Gene3D" id="1.10.10.10">
    <property type="entry name" value="Winged helix-like DNA-binding domain superfamily/Winged helix DNA-binding domain"/>
    <property type="match status" value="1"/>
</dbReference>
<protein>
    <submittedName>
        <fullName evidence="6">LysR family glycine cleavage system transcriptional activator</fullName>
    </submittedName>
</protein>
<accession>A0A840WM20</accession>
<dbReference type="GO" id="GO:0043565">
    <property type="term" value="F:sequence-specific DNA binding"/>
    <property type="evidence" value="ECO:0007669"/>
    <property type="project" value="TreeGrafter"/>
</dbReference>
<sequence>MSDRLPPLTALRAFEAAARHLSFQNAADELAVTPAALSYQIKNLEAHLGAPLFTRLNRAVALTEAGKTLLPGTSDGFEQLRAAWRATQRLTDDTKLTITAGPAFTAKWLAPRMFRFAQANPDIEMRFAATLKVMDFTRDDVDVAIRFGLGGDEGYYSEPLLRGWLTPMMTPTLAEGVKTAEDLAKLPLIHDDSMTFLKRVPNWGEWFAAAGLPDVDTSHGLRFSQADHAVDAALEGAGVVLGRLSVTERYLGNGRLVAPFALSLTTPAHYRFVCPAGTETRPAVKRFHDWIYGEMAEIDHFAEGRDIRMIE</sequence>
<keyword evidence="7" id="KW-1185">Reference proteome</keyword>
<dbReference type="CDD" id="cd08432">
    <property type="entry name" value="PBP2_GcdR_TrpI_HvrB_AmpR_like"/>
    <property type="match status" value="1"/>
</dbReference>
<keyword evidence="4" id="KW-0804">Transcription</keyword>
<feature type="domain" description="HTH lysR-type" evidence="5">
    <location>
        <begin position="6"/>
        <end position="63"/>
    </location>
</feature>
<dbReference type="InterPro" id="IPR005119">
    <property type="entry name" value="LysR_subst-bd"/>
</dbReference>
<comment type="caution">
    <text evidence="6">The sequence shown here is derived from an EMBL/GenBank/DDBJ whole genome shotgun (WGS) entry which is preliminary data.</text>
</comment>
<keyword evidence="2" id="KW-0805">Transcription regulation</keyword>
<dbReference type="PRINTS" id="PR00039">
    <property type="entry name" value="HTHLYSR"/>
</dbReference>
<dbReference type="SUPFAM" id="SSF46785">
    <property type="entry name" value="Winged helix' DNA-binding domain"/>
    <property type="match status" value="1"/>
</dbReference>
<organism evidence="6 7">
    <name type="scientific">Rubricella aquisinus</name>
    <dbReference type="NCBI Taxonomy" id="2028108"/>
    <lineage>
        <taxon>Bacteria</taxon>
        <taxon>Pseudomonadati</taxon>
        <taxon>Pseudomonadota</taxon>
        <taxon>Alphaproteobacteria</taxon>
        <taxon>Rhodobacterales</taxon>
        <taxon>Paracoccaceae</taxon>
        <taxon>Rubricella</taxon>
    </lineage>
</organism>
<keyword evidence="3" id="KW-0238">DNA-binding</keyword>
<dbReference type="SUPFAM" id="SSF53850">
    <property type="entry name" value="Periplasmic binding protein-like II"/>
    <property type="match status" value="1"/>
</dbReference>
<dbReference type="RefSeq" id="WP_184009510.1">
    <property type="nucleotide sequence ID" value="NZ_JACIJS010000003.1"/>
</dbReference>
<dbReference type="Pfam" id="PF03466">
    <property type="entry name" value="LysR_substrate"/>
    <property type="match status" value="1"/>
</dbReference>
<dbReference type="InterPro" id="IPR036390">
    <property type="entry name" value="WH_DNA-bd_sf"/>
</dbReference>
<dbReference type="InterPro" id="IPR036388">
    <property type="entry name" value="WH-like_DNA-bd_sf"/>
</dbReference>
<dbReference type="PANTHER" id="PTHR30537:SF26">
    <property type="entry name" value="GLYCINE CLEAVAGE SYSTEM TRANSCRIPTIONAL ACTIVATOR"/>
    <property type="match status" value="1"/>
</dbReference>
<dbReference type="PANTHER" id="PTHR30537">
    <property type="entry name" value="HTH-TYPE TRANSCRIPTIONAL REGULATOR"/>
    <property type="match status" value="1"/>
</dbReference>
<name>A0A840WM20_9RHOB</name>
<evidence type="ECO:0000256" key="1">
    <source>
        <dbReference type="ARBA" id="ARBA00009437"/>
    </source>
</evidence>
<dbReference type="InterPro" id="IPR000847">
    <property type="entry name" value="LysR_HTH_N"/>
</dbReference>
<dbReference type="InterPro" id="IPR058163">
    <property type="entry name" value="LysR-type_TF_proteobact-type"/>
</dbReference>
<proteinExistence type="inferred from homology"/>
<dbReference type="AlphaFoldDB" id="A0A840WM20"/>
<gene>
    <name evidence="6" type="ORF">FHS89_001183</name>
</gene>
<dbReference type="Proteomes" id="UP000553766">
    <property type="component" value="Unassembled WGS sequence"/>
</dbReference>
<dbReference type="PROSITE" id="PS50931">
    <property type="entry name" value="HTH_LYSR"/>
    <property type="match status" value="1"/>
</dbReference>